<dbReference type="PANTHER" id="PTHR30026">
    <property type="entry name" value="OUTER MEMBRANE PROTEIN TOLC"/>
    <property type="match status" value="1"/>
</dbReference>
<dbReference type="OrthoDB" id="9813458at2"/>
<dbReference type="GO" id="GO:0009279">
    <property type="term" value="C:cell outer membrane"/>
    <property type="evidence" value="ECO:0007669"/>
    <property type="project" value="UniProtKB-SubCell"/>
</dbReference>
<evidence type="ECO:0000256" key="6">
    <source>
        <dbReference type="ARBA" id="ARBA00023136"/>
    </source>
</evidence>
<dbReference type="Proteomes" id="UP000094936">
    <property type="component" value="Unassembled WGS sequence"/>
</dbReference>
<keyword evidence="8" id="KW-0732">Signal</keyword>
<dbReference type="InterPro" id="IPR003423">
    <property type="entry name" value="OMP_efflux"/>
</dbReference>
<dbReference type="InterPro" id="IPR051906">
    <property type="entry name" value="TolC-like"/>
</dbReference>
<evidence type="ECO:0000256" key="3">
    <source>
        <dbReference type="ARBA" id="ARBA00022448"/>
    </source>
</evidence>
<evidence type="ECO:0000256" key="7">
    <source>
        <dbReference type="ARBA" id="ARBA00023237"/>
    </source>
</evidence>
<feature type="chain" id="PRO_5008673326" evidence="8">
    <location>
        <begin position="23"/>
        <end position="441"/>
    </location>
</feature>
<proteinExistence type="inferred from homology"/>
<dbReference type="STRING" id="1080227.A8L45_04280"/>
<keyword evidence="6" id="KW-0472">Membrane</keyword>
<evidence type="ECO:0000256" key="2">
    <source>
        <dbReference type="ARBA" id="ARBA00007613"/>
    </source>
</evidence>
<keyword evidence="5" id="KW-0812">Transmembrane</keyword>
<evidence type="ECO:0000313" key="9">
    <source>
        <dbReference type="EMBL" id="ODA35384.1"/>
    </source>
</evidence>
<dbReference type="NCBIfam" id="TIGR01844">
    <property type="entry name" value="type_I_sec_TolC"/>
    <property type="match status" value="1"/>
</dbReference>
<comment type="similarity">
    <text evidence="2">Belongs to the outer membrane factor (OMF) (TC 1.B.17) family.</text>
</comment>
<dbReference type="GO" id="GO:0015562">
    <property type="term" value="F:efflux transmembrane transporter activity"/>
    <property type="evidence" value="ECO:0007669"/>
    <property type="project" value="InterPro"/>
</dbReference>
<evidence type="ECO:0000256" key="5">
    <source>
        <dbReference type="ARBA" id="ARBA00022692"/>
    </source>
</evidence>
<dbReference type="EMBL" id="LYBM01000004">
    <property type="protein sequence ID" value="ODA35384.1"/>
    <property type="molecule type" value="Genomic_DNA"/>
</dbReference>
<name>A0A1C3EQ68_9GAMM</name>
<dbReference type="Pfam" id="PF02321">
    <property type="entry name" value="OEP"/>
    <property type="match status" value="2"/>
</dbReference>
<evidence type="ECO:0000256" key="4">
    <source>
        <dbReference type="ARBA" id="ARBA00022452"/>
    </source>
</evidence>
<sequence>MKKLLPLIIASVLGSASFNVLATDLAEVFEQAKANDPELLEAKAKRDAAIAQIGVARAALLPSFNFEASHQRSGASKILREGYSSGFQVAFSQSIYDRKNWIGLDKAEMSVQLQNVLFEAEQQKTMFKTSQAYFDVLKAQDSLEFSRLEKVAISRQLEQVKQRFDVGLSAITDVNETQADYDTVLAREIQAENEVINKLEVLHEITGIQFKDLDKLDTAKFSASKPTVSLPALVKTATERNVGILAARIGKDLAKFDIETATAGHLPTLRLDGGYQQTLSKQPRSILNIEIPASKEKQKNLAATLKFVVPIYQGGAISANVEVQKANHIAASQLLEQAYRETIKNIRAVYNNINAAIGLIKAYEQSVVSANSALEATEAGFEVGTSTVVDVLNATQRLYDANRRLSEARYSYILNQLQLKQVIGELNEGDLKDINAGLTKG</sequence>
<protein>
    <submittedName>
        <fullName evidence="9">Outer membrane channel protein TolC</fullName>
    </submittedName>
</protein>
<dbReference type="GO" id="GO:1990281">
    <property type="term" value="C:efflux pump complex"/>
    <property type="evidence" value="ECO:0007669"/>
    <property type="project" value="TreeGrafter"/>
</dbReference>
<evidence type="ECO:0000256" key="8">
    <source>
        <dbReference type="SAM" id="SignalP"/>
    </source>
</evidence>
<evidence type="ECO:0000313" key="10">
    <source>
        <dbReference type="Proteomes" id="UP000094936"/>
    </source>
</evidence>
<keyword evidence="4" id="KW-1134">Transmembrane beta strand</keyword>
<dbReference type="InterPro" id="IPR010130">
    <property type="entry name" value="T1SS_OMP_TolC"/>
</dbReference>
<keyword evidence="7" id="KW-0998">Cell outer membrane</keyword>
<dbReference type="SUPFAM" id="SSF56954">
    <property type="entry name" value="Outer membrane efflux proteins (OEP)"/>
    <property type="match status" value="1"/>
</dbReference>
<dbReference type="NCBIfam" id="NF007002">
    <property type="entry name" value="PRK09465.1"/>
    <property type="match status" value="1"/>
</dbReference>
<keyword evidence="10" id="KW-1185">Reference proteome</keyword>
<gene>
    <name evidence="9" type="primary">tolC</name>
    <name evidence="9" type="ORF">A8L45_04280</name>
</gene>
<dbReference type="PANTHER" id="PTHR30026:SF20">
    <property type="entry name" value="OUTER MEMBRANE PROTEIN TOLC"/>
    <property type="match status" value="1"/>
</dbReference>
<organism evidence="9 10">
    <name type="scientific">Veronia pacifica</name>
    <dbReference type="NCBI Taxonomy" id="1080227"/>
    <lineage>
        <taxon>Bacteria</taxon>
        <taxon>Pseudomonadati</taxon>
        <taxon>Pseudomonadota</taxon>
        <taxon>Gammaproteobacteria</taxon>
        <taxon>Vibrionales</taxon>
        <taxon>Vibrionaceae</taxon>
        <taxon>Veronia</taxon>
    </lineage>
</organism>
<dbReference type="AlphaFoldDB" id="A0A1C3EQ68"/>
<reference evidence="9 10" key="1">
    <citation type="submission" date="2016-05" db="EMBL/GenBank/DDBJ databases">
        <title>Genomic Taxonomy of the Vibrionaceae.</title>
        <authorList>
            <person name="Gomez-Gil B."/>
            <person name="Enciso-Ibarra J."/>
        </authorList>
    </citation>
    <scope>NUCLEOTIDE SEQUENCE [LARGE SCALE GENOMIC DNA]</scope>
    <source>
        <strain evidence="9 10">CAIM 1920</strain>
    </source>
</reference>
<comment type="subcellular location">
    <subcellularLocation>
        <location evidence="1">Cell outer membrane</location>
    </subcellularLocation>
</comment>
<evidence type="ECO:0000256" key="1">
    <source>
        <dbReference type="ARBA" id="ARBA00004442"/>
    </source>
</evidence>
<dbReference type="RefSeq" id="WP_068899574.1">
    <property type="nucleotide sequence ID" value="NZ_JBHUIF010000003.1"/>
</dbReference>
<keyword evidence="3" id="KW-0813">Transport</keyword>
<dbReference type="GO" id="GO:0015288">
    <property type="term" value="F:porin activity"/>
    <property type="evidence" value="ECO:0007669"/>
    <property type="project" value="TreeGrafter"/>
</dbReference>
<feature type="signal peptide" evidence="8">
    <location>
        <begin position="1"/>
        <end position="22"/>
    </location>
</feature>
<dbReference type="Gene3D" id="1.20.1600.10">
    <property type="entry name" value="Outer membrane efflux proteins (OEP)"/>
    <property type="match status" value="1"/>
</dbReference>
<comment type="caution">
    <text evidence="9">The sequence shown here is derived from an EMBL/GenBank/DDBJ whole genome shotgun (WGS) entry which is preliminary data.</text>
</comment>
<dbReference type="InterPro" id="IPR058622">
    <property type="entry name" value="TolC"/>
</dbReference>
<accession>A0A1C3EQ68</accession>